<sequence length="240" mass="26341">MQRGAKPKLERACAEAKNPNAQWIGDRTTVCRIAALERHCRSRSRHMAKRDRQGARNARPPLAGGAKEHHRTQLGALAPSSDLPPLNSPSSIPSSLPSQCLCVGEAAGAQRDGRVANRAQAWHLSRLHRCQPSWEGTADFEIRALLLLLAHLPFCLEIFGPLTAGRALPLFSTARVGIWFGSVRVSAARFALLWCMPTRLAGKRSRRAARRVLPTLSATFNAAQEPLPLLNLRECSDEPE</sequence>
<comment type="caution">
    <text evidence="2">The sequence shown here is derived from an EMBL/GenBank/DDBJ whole genome shotgun (WGS) entry which is preliminary data.</text>
</comment>
<name>A0A5C3FQT1_PSEA2</name>
<evidence type="ECO:0000313" key="2">
    <source>
        <dbReference type="EMBL" id="SPO46516.1"/>
    </source>
</evidence>
<feature type="region of interest" description="Disordered" evidence="1">
    <location>
        <begin position="42"/>
        <end position="71"/>
    </location>
</feature>
<keyword evidence="3" id="KW-1185">Reference proteome</keyword>
<gene>
    <name evidence="2" type="ORF">PSANT_04202</name>
</gene>
<accession>A0A5C3FQT1</accession>
<dbReference type="Proteomes" id="UP000325008">
    <property type="component" value="Unassembled WGS sequence"/>
</dbReference>
<dbReference type="AlphaFoldDB" id="A0A5C3FQT1"/>
<evidence type="ECO:0000256" key="1">
    <source>
        <dbReference type="SAM" id="MobiDB-lite"/>
    </source>
</evidence>
<evidence type="ECO:0000313" key="3">
    <source>
        <dbReference type="Proteomes" id="UP000325008"/>
    </source>
</evidence>
<organism evidence="2 3">
    <name type="scientific">Pseudozyma antarctica</name>
    <name type="common">Yeast</name>
    <name type="synonym">Candida antarctica</name>
    <dbReference type="NCBI Taxonomy" id="84753"/>
    <lineage>
        <taxon>Eukaryota</taxon>
        <taxon>Fungi</taxon>
        <taxon>Dikarya</taxon>
        <taxon>Basidiomycota</taxon>
        <taxon>Ustilaginomycotina</taxon>
        <taxon>Ustilaginomycetes</taxon>
        <taxon>Ustilaginales</taxon>
        <taxon>Ustilaginaceae</taxon>
        <taxon>Moesziomyces</taxon>
    </lineage>
</organism>
<proteinExistence type="predicted"/>
<protein>
    <submittedName>
        <fullName evidence="2">Uncharacterized protein</fullName>
    </submittedName>
</protein>
<dbReference type="EMBL" id="OOIQ01000010">
    <property type="protein sequence ID" value="SPO46516.1"/>
    <property type="molecule type" value="Genomic_DNA"/>
</dbReference>
<reference evidence="2" key="1">
    <citation type="submission" date="2018-03" db="EMBL/GenBank/DDBJ databases">
        <authorList>
            <person name="Guldener U."/>
        </authorList>
    </citation>
    <scope>NUCLEOTIDE SEQUENCE [LARGE SCALE GENOMIC DNA]</scope>
    <source>
        <strain evidence="2">ATCC34888</strain>
    </source>
</reference>